<feature type="active site" description="Proton donor/acceptor" evidence="5">
    <location>
        <position position="201"/>
    </location>
</feature>
<dbReference type="OrthoDB" id="9764363at2"/>
<feature type="domain" description="Peptidase S49" evidence="7">
    <location>
        <begin position="133"/>
        <end position="289"/>
    </location>
</feature>
<feature type="domain" description="Peptidase S49" evidence="7">
    <location>
        <begin position="386"/>
        <end position="537"/>
    </location>
</feature>
<dbReference type="NCBIfam" id="TIGR00705">
    <property type="entry name" value="SppA_67K"/>
    <property type="match status" value="1"/>
</dbReference>
<dbReference type="RefSeq" id="WP_101536591.1">
    <property type="nucleotide sequence ID" value="NZ_MXAV01000004.1"/>
</dbReference>
<feature type="transmembrane region" description="Helical" evidence="6">
    <location>
        <begin position="21"/>
        <end position="42"/>
    </location>
</feature>
<dbReference type="CDD" id="cd07023">
    <property type="entry name" value="S49_Sppa_N_C"/>
    <property type="match status" value="1"/>
</dbReference>
<dbReference type="GO" id="GO:0008236">
    <property type="term" value="F:serine-type peptidase activity"/>
    <property type="evidence" value="ECO:0007669"/>
    <property type="project" value="UniProtKB-KW"/>
</dbReference>
<keyword evidence="9" id="KW-1185">Reference proteome</keyword>
<evidence type="ECO:0000256" key="1">
    <source>
        <dbReference type="ARBA" id="ARBA00008683"/>
    </source>
</evidence>
<keyword evidence="6" id="KW-0812">Transmembrane</keyword>
<organism evidence="8 9">
    <name type="scientific">Acidithiobacillus marinus</name>
    <dbReference type="NCBI Taxonomy" id="187490"/>
    <lineage>
        <taxon>Bacteria</taxon>
        <taxon>Pseudomonadati</taxon>
        <taxon>Pseudomonadota</taxon>
        <taxon>Acidithiobacillia</taxon>
        <taxon>Acidithiobacillales</taxon>
        <taxon>Acidithiobacillaceae</taxon>
        <taxon>Acidithiobacillus</taxon>
    </lineage>
</organism>
<dbReference type="InterPro" id="IPR047272">
    <property type="entry name" value="S49_SppA_C"/>
</dbReference>
<dbReference type="SUPFAM" id="SSF52096">
    <property type="entry name" value="ClpP/crotonase"/>
    <property type="match status" value="2"/>
</dbReference>
<name>A0A2I1DQ40_9PROT</name>
<evidence type="ECO:0000256" key="4">
    <source>
        <dbReference type="ARBA" id="ARBA00022825"/>
    </source>
</evidence>
<dbReference type="AlphaFoldDB" id="A0A2I1DQ40"/>
<evidence type="ECO:0000259" key="7">
    <source>
        <dbReference type="Pfam" id="PF01343"/>
    </source>
</evidence>
<dbReference type="InterPro" id="IPR004634">
    <property type="entry name" value="Pept_S49_pIV"/>
</dbReference>
<evidence type="ECO:0000313" key="8">
    <source>
        <dbReference type="EMBL" id="PKY12001.1"/>
    </source>
</evidence>
<dbReference type="PIRSF" id="PIRSF001217">
    <property type="entry name" value="Protease_4_SppA"/>
    <property type="match status" value="1"/>
</dbReference>
<dbReference type="InParanoid" id="A0A2I1DQ40"/>
<sequence length="605" mass="66380">MRFLFLPFIWLGKLLHWIRLGVLNLLTLLVLAAIIIGLTGYFSSQKAISVPDKAVLWLEPQGSLVYSRSNSWENHLLQKIHPRQNTILLRHLVESIDHAAKDPHIRVLALDLSKFNGGSLTQLLSVAQALQHFRAQGKLIYAYAPEYSNGNYVLAAQANEVFLPPLGMALVTPFSDHHLYFKGLLEKIGVTVSAFRQGKYKSAVEPLTRTDMSVAAQEENRAWLATWWQSYGQAISKGRGISTADLQIYATQLPQLLQQYQGNAGQLAVSQKLVTQLGDAEDFRNAVAKVMGEKSKKLHTISYRRYYQSFAKHEHEHGPEIAVVPIDGMLVPGNNEEQGVVASGPTVRQLDRLRHEEDVKAVILQVNSPGGDVNAANAIRRAVVRLREAGKPVVVSMGTLGASGAYWLSTGADRIYAEPTTIAADIGVFVLFPDFSGLLQKLGIGYSGVSSVPDAPSISPYAPLSKSEQQAFQAVVNHIYGHFVDLVAKARHLPVAQVEKDSQGRAWSGVDAYHLGLVDGLGGMTEAEKAVVQLAHLKNGHYHLYYLPRPEGESPFAQLHSWALASLAPSLPQGSETALSQARLLLNYSRPYGVFAYLPIDPKLS</sequence>
<dbReference type="Pfam" id="PF01343">
    <property type="entry name" value="Peptidase_S49"/>
    <property type="match status" value="2"/>
</dbReference>
<comment type="caution">
    <text evidence="8">The sequence shown here is derived from an EMBL/GenBank/DDBJ whole genome shotgun (WGS) entry which is preliminary data.</text>
</comment>
<dbReference type="GO" id="GO:0016020">
    <property type="term" value="C:membrane"/>
    <property type="evidence" value="ECO:0007669"/>
    <property type="project" value="InterPro"/>
</dbReference>
<dbReference type="EMBL" id="MXAV01000004">
    <property type="protein sequence ID" value="PKY12001.1"/>
    <property type="molecule type" value="Genomic_DNA"/>
</dbReference>
<dbReference type="GO" id="GO:0006465">
    <property type="term" value="P:signal peptide processing"/>
    <property type="evidence" value="ECO:0007669"/>
    <property type="project" value="InterPro"/>
</dbReference>
<keyword evidence="4" id="KW-0720">Serine protease</keyword>
<dbReference type="CDD" id="cd07018">
    <property type="entry name" value="S49_SppA_67K_type"/>
    <property type="match status" value="1"/>
</dbReference>
<dbReference type="InterPro" id="IPR002142">
    <property type="entry name" value="Peptidase_S49"/>
</dbReference>
<comment type="similarity">
    <text evidence="1">Belongs to the peptidase S49 family.</text>
</comment>
<keyword evidence="6" id="KW-1133">Transmembrane helix</keyword>
<dbReference type="Gene3D" id="3.90.226.10">
    <property type="entry name" value="2-enoyl-CoA Hydratase, Chain A, domain 1"/>
    <property type="match status" value="3"/>
</dbReference>
<evidence type="ECO:0000256" key="2">
    <source>
        <dbReference type="ARBA" id="ARBA00022670"/>
    </source>
</evidence>
<reference evidence="8 9" key="1">
    <citation type="submission" date="2017-03" db="EMBL/GenBank/DDBJ databases">
        <title>Draft genime sequence of the acidophilic sulfur-oxidizing bacterium Acidithiobacillus sp. SH, isolated from seawater.</title>
        <authorList>
            <person name="Sharmin S."/>
            <person name="Tokuhisa M."/>
            <person name="Kanao T."/>
            <person name="Kamimura K."/>
        </authorList>
    </citation>
    <scope>NUCLEOTIDE SEQUENCE [LARGE SCALE GENOMIC DNA]</scope>
    <source>
        <strain evidence="8 9">SH</strain>
    </source>
</reference>
<feature type="active site" description="Nucleophile" evidence="5">
    <location>
        <position position="403"/>
    </location>
</feature>
<accession>A0A2I1DQ40</accession>
<keyword evidence="6" id="KW-0472">Membrane</keyword>
<dbReference type="PANTHER" id="PTHR33209:SF1">
    <property type="entry name" value="PEPTIDASE S49 DOMAIN-CONTAINING PROTEIN"/>
    <property type="match status" value="1"/>
</dbReference>
<dbReference type="InterPro" id="IPR029045">
    <property type="entry name" value="ClpP/crotonase-like_dom_sf"/>
</dbReference>
<keyword evidence="3" id="KW-0378">Hydrolase</keyword>
<evidence type="ECO:0000313" key="9">
    <source>
        <dbReference type="Proteomes" id="UP000234329"/>
    </source>
</evidence>
<proteinExistence type="inferred from homology"/>
<dbReference type="Proteomes" id="UP000234329">
    <property type="component" value="Unassembled WGS sequence"/>
</dbReference>
<dbReference type="Gene3D" id="6.20.330.10">
    <property type="match status" value="1"/>
</dbReference>
<evidence type="ECO:0000256" key="6">
    <source>
        <dbReference type="SAM" id="Phobius"/>
    </source>
</evidence>
<dbReference type="FunCoup" id="A0A2I1DQ40">
    <property type="interactions" value="201"/>
</dbReference>
<keyword evidence="2" id="KW-0645">Protease</keyword>
<protein>
    <submittedName>
        <fullName evidence="8">Signal peptide peptidase SppA</fullName>
    </submittedName>
</protein>
<evidence type="ECO:0000256" key="5">
    <source>
        <dbReference type="PIRSR" id="PIRSR001217-1"/>
    </source>
</evidence>
<gene>
    <name evidence="8" type="ORF">B1757_01215</name>
</gene>
<dbReference type="PANTHER" id="PTHR33209">
    <property type="entry name" value="PROTEASE 4"/>
    <property type="match status" value="1"/>
</dbReference>
<evidence type="ECO:0000256" key="3">
    <source>
        <dbReference type="ARBA" id="ARBA00022801"/>
    </source>
</evidence>
<dbReference type="InterPro" id="IPR047217">
    <property type="entry name" value="S49_SppA_67K_type_N"/>
</dbReference>